<comment type="similarity">
    <text evidence="1">Belongs to the pseudouridine synthase RluA family.</text>
</comment>
<keyword evidence="4" id="KW-0413">Isomerase</keyword>
<dbReference type="InterPro" id="IPR006145">
    <property type="entry name" value="PsdUridine_synth_RsuA/RluA"/>
</dbReference>
<dbReference type="Pfam" id="PF00849">
    <property type="entry name" value="PseudoU_synth_2"/>
    <property type="match status" value="1"/>
</dbReference>
<dbReference type="EC" id="5.4.99.-" evidence="4"/>
<accession>A0ABW3I0W0</accession>
<evidence type="ECO:0000256" key="1">
    <source>
        <dbReference type="ARBA" id="ARBA00010876"/>
    </source>
</evidence>
<dbReference type="PANTHER" id="PTHR21600">
    <property type="entry name" value="MITOCHONDRIAL RNA PSEUDOURIDINE SYNTHASE"/>
    <property type="match status" value="1"/>
</dbReference>
<dbReference type="GO" id="GO:0016853">
    <property type="term" value="F:isomerase activity"/>
    <property type="evidence" value="ECO:0007669"/>
    <property type="project" value="UniProtKB-KW"/>
</dbReference>
<dbReference type="PROSITE" id="PS01129">
    <property type="entry name" value="PSI_RLU"/>
    <property type="match status" value="1"/>
</dbReference>
<dbReference type="InterPro" id="IPR020103">
    <property type="entry name" value="PsdUridine_synth_cat_dom_sf"/>
</dbReference>
<gene>
    <name evidence="4" type="ORF">ACFQ1O_04990</name>
</gene>
<dbReference type="EMBL" id="JBHTJM010000006">
    <property type="protein sequence ID" value="MFD0963353.1"/>
    <property type="molecule type" value="Genomic_DNA"/>
</dbReference>
<dbReference type="PANTHER" id="PTHR21600:SF87">
    <property type="entry name" value="RNA PSEUDOURIDYLATE SYNTHASE DOMAIN-CONTAINING PROTEIN 1"/>
    <property type="match status" value="1"/>
</dbReference>
<name>A0ABW3I0W0_9FLAO</name>
<dbReference type="InterPro" id="IPR006224">
    <property type="entry name" value="PsdUridine_synth_RluA-like_CS"/>
</dbReference>
<keyword evidence="2" id="KW-0694">RNA-binding</keyword>
<evidence type="ECO:0000313" key="5">
    <source>
        <dbReference type="Proteomes" id="UP001596997"/>
    </source>
</evidence>
<organism evidence="4 5">
    <name type="scientific">Pseudofulvibacter geojedonensis</name>
    <dbReference type="NCBI Taxonomy" id="1123758"/>
    <lineage>
        <taxon>Bacteria</taxon>
        <taxon>Pseudomonadati</taxon>
        <taxon>Bacteroidota</taxon>
        <taxon>Flavobacteriia</taxon>
        <taxon>Flavobacteriales</taxon>
        <taxon>Flavobacteriaceae</taxon>
        <taxon>Pseudofulvibacter</taxon>
    </lineage>
</organism>
<dbReference type="CDD" id="cd00165">
    <property type="entry name" value="S4"/>
    <property type="match status" value="1"/>
</dbReference>
<evidence type="ECO:0000313" key="4">
    <source>
        <dbReference type="EMBL" id="MFD0963353.1"/>
    </source>
</evidence>
<dbReference type="CDD" id="cd02869">
    <property type="entry name" value="PseudoU_synth_RluA_like"/>
    <property type="match status" value="1"/>
</dbReference>
<dbReference type="SUPFAM" id="SSF55120">
    <property type="entry name" value="Pseudouridine synthase"/>
    <property type="match status" value="1"/>
</dbReference>
<reference evidence="5" key="1">
    <citation type="journal article" date="2019" name="Int. J. Syst. Evol. Microbiol.">
        <title>The Global Catalogue of Microorganisms (GCM) 10K type strain sequencing project: providing services to taxonomists for standard genome sequencing and annotation.</title>
        <authorList>
            <consortium name="The Broad Institute Genomics Platform"/>
            <consortium name="The Broad Institute Genome Sequencing Center for Infectious Disease"/>
            <person name="Wu L."/>
            <person name="Ma J."/>
        </authorList>
    </citation>
    <scope>NUCLEOTIDE SEQUENCE [LARGE SCALE GENOMIC DNA]</scope>
    <source>
        <strain evidence="5">CCUG 62114</strain>
    </source>
</reference>
<dbReference type="RefSeq" id="WP_377713984.1">
    <property type="nucleotide sequence ID" value="NZ_JBHTJM010000006.1"/>
</dbReference>
<protein>
    <submittedName>
        <fullName evidence="4">RluA family pseudouridine synthase</fullName>
        <ecNumber evidence="4">5.4.99.-</ecNumber>
    </submittedName>
</protein>
<keyword evidence="5" id="KW-1185">Reference proteome</keyword>
<evidence type="ECO:0000256" key="2">
    <source>
        <dbReference type="PROSITE-ProRule" id="PRU00182"/>
    </source>
</evidence>
<feature type="domain" description="Pseudouridine synthase RsuA/RluA-like" evidence="3">
    <location>
        <begin position="88"/>
        <end position="228"/>
    </location>
</feature>
<proteinExistence type="inferred from homology"/>
<evidence type="ECO:0000259" key="3">
    <source>
        <dbReference type="Pfam" id="PF00849"/>
    </source>
</evidence>
<dbReference type="PROSITE" id="PS50889">
    <property type="entry name" value="S4"/>
    <property type="match status" value="1"/>
</dbReference>
<dbReference type="Gene3D" id="3.30.2350.10">
    <property type="entry name" value="Pseudouridine synthase"/>
    <property type="match status" value="1"/>
</dbReference>
<dbReference type="InterPro" id="IPR050188">
    <property type="entry name" value="RluA_PseudoU_synthase"/>
</dbReference>
<sequence length="294" mass="33312">MIVLEKHIVPTGNYHIRIQEYAGSVFKKLQSRSAVKKCIAKKGLYINGQPAQTSDWIKEGQLIELVATESQLKKVFQLNLEVIYEDDHLALVNKPAGFPTNGNYFKTIENALPFNLKESTLKDALNHPTPVHRLDNPTSGILMIAKTKATQIHLHQQFEQKEIQKNYHAVVVGKLPKQGMIEFPIDGQTALTGYKTIQQVPALQNGYLSLVELHPKTGRTHQLRIHLSELGFPIVGDKQYAPDNVMMHKGLFLCASAIEFTHPISKENICFNISLPNKFNSYLNREHKRFTKHS</sequence>
<dbReference type="Proteomes" id="UP001596997">
    <property type="component" value="Unassembled WGS sequence"/>
</dbReference>
<comment type="caution">
    <text evidence="4">The sequence shown here is derived from an EMBL/GenBank/DDBJ whole genome shotgun (WGS) entry which is preliminary data.</text>
</comment>